<evidence type="ECO:0000313" key="1">
    <source>
        <dbReference type="EMBL" id="GIY76577.1"/>
    </source>
</evidence>
<comment type="caution">
    <text evidence="1">The sequence shown here is derived from an EMBL/GenBank/DDBJ whole genome shotgun (WGS) entry which is preliminary data.</text>
</comment>
<name>A0AAV4W1R6_9ARAC</name>
<proteinExistence type="predicted"/>
<evidence type="ECO:0000313" key="2">
    <source>
        <dbReference type="Proteomes" id="UP001054837"/>
    </source>
</evidence>
<feature type="non-terminal residue" evidence="1">
    <location>
        <position position="1"/>
    </location>
</feature>
<dbReference type="AlphaFoldDB" id="A0AAV4W1R6"/>
<organism evidence="1 2">
    <name type="scientific">Caerostris darwini</name>
    <dbReference type="NCBI Taxonomy" id="1538125"/>
    <lineage>
        <taxon>Eukaryota</taxon>
        <taxon>Metazoa</taxon>
        <taxon>Ecdysozoa</taxon>
        <taxon>Arthropoda</taxon>
        <taxon>Chelicerata</taxon>
        <taxon>Arachnida</taxon>
        <taxon>Araneae</taxon>
        <taxon>Araneomorphae</taxon>
        <taxon>Entelegynae</taxon>
        <taxon>Araneoidea</taxon>
        <taxon>Araneidae</taxon>
        <taxon>Caerostris</taxon>
    </lineage>
</organism>
<gene>
    <name evidence="1" type="ORF">CDAR_483381</name>
</gene>
<reference evidence="1 2" key="1">
    <citation type="submission" date="2021-06" db="EMBL/GenBank/DDBJ databases">
        <title>Caerostris darwini draft genome.</title>
        <authorList>
            <person name="Kono N."/>
            <person name="Arakawa K."/>
        </authorList>
    </citation>
    <scope>NUCLEOTIDE SEQUENCE [LARGE SCALE GENOMIC DNA]</scope>
</reference>
<sequence>DLAADPEIPETVVAEPDLVLLIRSSIDGLLVNLKRNFTPVDFNRHDLDILALLEEYKSIISENFGLKKREIKHNVTYSIVTKETPVVSKICKLPHDKLKIAKAEFKYMLERSICPPSNSSWSSSLHLMKKLATMKIDVGQDPSLKSTFLPSFTTIALIEK</sequence>
<dbReference type="Gene3D" id="3.10.10.10">
    <property type="entry name" value="HIV Type 1 Reverse Transcriptase, subunit A, domain 1"/>
    <property type="match status" value="1"/>
</dbReference>
<protein>
    <submittedName>
        <fullName evidence="1">Uncharacterized protein</fullName>
    </submittedName>
</protein>
<keyword evidence="2" id="KW-1185">Reference proteome</keyword>
<dbReference type="Proteomes" id="UP001054837">
    <property type="component" value="Unassembled WGS sequence"/>
</dbReference>
<dbReference type="GO" id="GO:0071897">
    <property type="term" value="P:DNA biosynthetic process"/>
    <property type="evidence" value="ECO:0007669"/>
    <property type="project" value="UniProtKB-ARBA"/>
</dbReference>
<dbReference type="InterPro" id="IPR043502">
    <property type="entry name" value="DNA/RNA_pol_sf"/>
</dbReference>
<accession>A0AAV4W1R6</accession>
<dbReference type="EMBL" id="BPLQ01014018">
    <property type="protein sequence ID" value="GIY76577.1"/>
    <property type="molecule type" value="Genomic_DNA"/>
</dbReference>
<dbReference type="SUPFAM" id="SSF56672">
    <property type="entry name" value="DNA/RNA polymerases"/>
    <property type="match status" value="1"/>
</dbReference>